<dbReference type="AlphaFoldDB" id="A0A9W8XYH2"/>
<evidence type="ECO:0000313" key="3">
    <source>
        <dbReference type="Proteomes" id="UP001140560"/>
    </source>
</evidence>
<evidence type="ECO:0000256" key="1">
    <source>
        <dbReference type="SAM" id="MobiDB-lite"/>
    </source>
</evidence>
<feature type="region of interest" description="Disordered" evidence="1">
    <location>
        <begin position="20"/>
        <end position="163"/>
    </location>
</feature>
<dbReference type="OrthoDB" id="5391043at2759"/>
<reference evidence="2" key="1">
    <citation type="submission" date="2022-10" db="EMBL/GenBank/DDBJ databases">
        <title>Tapping the CABI collections for fungal endophytes: first genome assemblies for Collariella, Neodidymelliopsis, Ascochyta clinopodiicola, Didymella pomorum, Didymosphaeria variabile, Neocosmospora piperis and Neocucurbitaria cava.</title>
        <authorList>
            <person name="Hill R."/>
        </authorList>
    </citation>
    <scope>NUCLEOTIDE SEQUENCE</scope>
    <source>
        <strain evidence="2">IMI 356814</strain>
    </source>
</reference>
<proteinExistence type="predicted"/>
<gene>
    <name evidence="2" type="ORF">N0V83_010092</name>
</gene>
<evidence type="ECO:0000313" key="2">
    <source>
        <dbReference type="EMBL" id="KAJ4362975.1"/>
    </source>
</evidence>
<name>A0A9W8XYH2_9PLEO</name>
<sequence>MTFLLIGRTSDFMVRDRERKIRQVDADGGWRPRPGMPGFGKMGPPPSVGRQNNQPPTPTTPIGPPSNTQGPPPGWSKPPPPGWKGPPPPGFGPPASQPTDPPTPGSAPQSQGHSPPGGPPPSAMPTFYGMAPLQPSAPFPASYENPDYKRSPQTPHAPNPKYADLPAAYDTALAEWNSISSAHDIIEQFLAGTDSFAPLPAEQGPPVPGGNGSMTPFGPALVHRSYDTSIIWTLLHLAKIILLRCHPAMPPAAHMAAGICAPATQPYAMLIGRITAGMQIPLGEDLSPFLGAVLAESTMPLFFAGIQFQDMEQRNWLVTRLLEIDRRTGWGTAGIIARGCETAWEKAASMGRGPPYSRRTRRAGEAGPLILDPTSMKGGTNWRKKDVDASGEDAGGGVQRPPAGFYSAEDSRNWTGSHSGEESRGADGGRSGGGGAQDGNETQMSVDTRFVVKRPAFWAANLLGTEEDLRAGMERFGL</sequence>
<keyword evidence="3" id="KW-1185">Reference proteome</keyword>
<comment type="caution">
    <text evidence="2">The sequence shown here is derived from an EMBL/GenBank/DDBJ whole genome shotgun (WGS) entry which is preliminary data.</text>
</comment>
<feature type="region of interest" description="Disordered" evidence="1">
    <location>
        <begin position="349"/>
        <end position="445"/>
    </location>
</feature>
<accession>A0A9W8XYH2</accession>
<feature type="compositionally biased region" description="Gly residues" evidence="1">
    <location>
        <begin position="428"/>
        <end position="437"/>
    </location>
</feature>
<feature type="compositionally biased region" description="Basic and acidic residues" evidence="1">
    <location>
        <begin position="20"/>
        <end position="30"/>
    </location>
</feature>
<dbReference type="Proteomes" id="UP001140560">
    <property type="component" value="Unassembled WGS sequence"/>
</dbReference>
<feature type="compositionally biased region" description="Pro residues" evidence="1">
    <location>
        <begin position="55"/>
        <end position="105"/>
    </location>
</feature>
<dbReference type="EMBL" id="JAPEUY010000020">
    <property type="protein sequence ID" value="KAJ4362975.1"/>
    <property type="molecule type" value="Genomic_DNA"/>
</dbReference>
<protein>
    <submittedName>
        <fullName evidence="2">Uncharacterized protein</fullName>
    </submittedName>
</protein>
<organism evidence="2 3">
    <name type="scientific">Neocucurbitaria cava</name>
    <dbReference type="NCBI Taxonomy" id="798079"/>
    <lineage>
        <taxon>Eukaryota</taxon>
        <taxon>Fungi</taxon>
        <taxon>Dikarya</taxon>
        <taxon>Ascomycota</taxon>
        <taxon>Pezizomycotina</taxon>
        <taxon>Dothideomycetes</taxon>
        <taxon>Pleosporomycetidae</taxon>
        <taxon>Pleosporales</taxon>
        <taxon>Pleosporineae</taxon>
        <taxon>Cucurbitariaceae</taxon>
        <taxon>Neocucurbitaria</taxon>
    </lineage>
</organism>